<dbReference type="eggNOG" id="ENOG50328U6">
    <property type="taxonomic scope" value="Bacteria"/>
</dbReference>
<evidence type="ECO:0000313" key="2">
    <source>
        <dbReference type="Proteomes" id="UP000017747"/>
    </source>
</evidence>
<dbReference type="EMBL" id="AXUN02000172">
    <property type="protein sequence ID" value="ETA80829.1"/>
    <property type="molecule type" value="Genomic_DNA"/>
</dbReference>
<dbReference type="Proteomes" id="UP000017747">
    <property type="component" value="Unassembled WGS sequence"/>
</dbReference>
<gene>
    <name evidence="1" type="ORF">T472_0209650</name>
</gene>
<comment type="caution">
    <text evidence="1">The sequence shown here is derived from an EMBL/GenBank/DDBJ whole genome shotgun (WGS) entry which is preliminary data.</text>
</comment>
<accession>V7I6J3</accession>
<protein>
    <submittedName>
        <fullName evidence="1">Uncharacterized protein</fullName>
    </submittedName>
</protein>
<proteinExistence type="predicted"/>
<sequence>MGIGQELLNVPFPQMVYQLASAIARSQSLLDRESIEILKVMGNKELAPVFLPAIKIEGGEVVEDEIETSMVGAGFQPTFYQFAETIIEVKMAITMSRETEYASETKGEVKTTSTTSKWWNLSRKTVVTTTPIDASYSSKYNYTQEGSSLIRTRLVPVPPNSIIQRQLDMRSQAMQLMFELDMKKLELALEEKKQALMKEIDEL</sequence>
<dbReference type="AlphaFoldDB" id="V7I6J3"/>
<organism evidence="1 2">
    <name type="scientific">Youngiibacter fragilis 232.1</name>
    <dbReference type="NCBI Taxonomy" id="994573"/>
    <lineage>
        <taxon>Bacteria</taxon>
        <taxon>Bacillati</taxon>
        <taxon>Bacillota</taxon>
        <taxon>Clostridia</taxon>
        <taxon>Eubacteriales</taxon>
        <taxon>Clostridiaceae</taxon>
        <taxon>Youngiibacter</taxon>
    </lineage>
</organism>
<dbReference type="STRING" id="994573.T472_0209650"/>
<dbReference type="OrthoDB" id="7594941at2"/>
<keyword evidence="2" id="KW-1185">Reference proteome</keyword>
<dbReference type="RefSeq" id="WP_023387610.1">
    <property type="nucleotide sequence ID" value="NZ_AXUN02000172.1"/>
</dbReference>
<name>V7I6J3_9CLOT</name>
<reference evidence="1 2" key="1">
    <citation type="journal article" date="2014" name="Genome Announc.">
        <title>Genome Sequence of Youngiibacter fragilis, the Type Strain of the Genus Youngiibacter.</title>
        <authorList>
            <person name="Wawrik C.B."/>
            <person name="Callaghan A.V."/>
            <person name="Stamps B.W."/>
            <person name="Wawrik B."/>
        </authorList>
    </citation>
    <scope>NUCLEOTIDE SEQUENCE [LARGE SCALE GENOMIC DNA]</scope>
    <source>
        <strain evidence="1 2">232.1</strain>
    </source>
</reference>
<evidence type="ECO:0000313" key="1">
    <source>
        <dbReference type="EMBL" id="ETA80829.1"/>
    </source>
</evidence>